<evidence type="ECO:0000259" key="3">
    <source>
        <dbReference type="PROSITE" id="PS50075"/>
    </source>
</evidence>
<dbReference type="OrthoDB" id="9023404at2"/>
<keyword evidence="1" id="KW-0596">Phosphopantetheine</keyword>
<keyword evidence="5" id="KW-1185">Reference proteome</keyword>
<reference evidence="4 5" key="1">
    <citation type="submission" date="2017-07" db="EMBL/GenBank/DDBJ databases">
        <title>Amycolatopsis antarcticus sp. nov., isolated from the surface of an Antarcticus brown macroalga.</title>
        <authorList>
            <person name="Wang J."/>
            <person name="Leiva S."/>
            <person name="Huang J."/>
            <person name="Huang Y."/>
        </authorList>
    </citation>
    <scope>NUCLEOTIDE SEQUENCE [LARGE SCALE GENOMIC DNA]</scope>
    <source>
        <strain evidence="4 5">AU-G6</strain>
    </source>
</reference>
<organism evidence="4 5">
    <name type="scientific">Amycolatopsis antarctica</name>
    <dbReference type="NCBI Taxonomy" id="1854586"/>
    <lineage>
        <taxon>Bacteria</taxon>
        <taxon>Bacillati</taxon>
        <taxon>Actinomycetota</taxon>
        <taxon>Actinomycetes</taxon>
        <taxon>Pseudonocardiales</taxon>
        <taxon>Pseudonocardiaceae</taxon>
        <taxon>Amycolatopsis</taxon>
    </lineage>
</organism>
<dbReference type="Gene3D" id="1.10.1200.10">
    <property type="entry name" value="ACP-like"/>
    <property type="match status" value="1"/>
</dbReference>
<dbReference type="SMART" id="SM01294">
    <property type="entry name" value="PKS_PP_betabranch"/>
    <property type="match status" value="1"/>
</dbReference>
<feature type="domain" description="Carrier" evidence="3">
    <location>
        <begin position="3"/>
        <end position="80"/>
    </location>
</feature>
<dbReference type="Pfam" id="PF00550">
    <property type="entry name" value="PP-binding"/>
    <property type="match status" value="1"/>
</dbReference>
<evidence type="ECO:0000313" key="4">
    <source>
        <dbReference type="EMBL" id="OZM72936.1"/>
    </source>
</evidence>
<dbReference type="Proteomes" id="UP000242444">
    <property type="component" value="Unassembled WGS sequence"/>
</dbReference>
<dbReference type="InterPro" id="IPR009081">
    <property type="entry name" value="PP-bd_ACP"/>
</dbReference>
<protein>
    <submittedName>
        <fullName evidence="4">Polyketide synthase</fullName>
    </submittedName>
</protein>
<dbReference type="AlphaFoldDB" id="A0A263D637"/>
<sequence>MENTATELRGWLVERVADYVELPAEQIRHDVELSEYGLDSVSALTVCTDIEDRFGVSIEPTALWDHPTIDTFAEFVSGHLPPRA</sequence>
<gene>
    <name evidence="4" type="ORF">CFN78_11805</name>
</gene>
<dbReference type="GO" id="GO:0031177">
    <property type="term" value="F:phosphopantetheine binding"/>
    <property type="evidence" value="ECO:0007669"/>
    <property type="project" value="InterPro"/>
</dbReference>
<dbReference type="PROSITE" id="PS00012">
    <property type="entry name" value="PHOSPHOPANTETHEINE"/>
    <property type="match status" value="1"/>
</dbReference>
<comment type="caution">
    <text evidence="4">The sequence shown here is derived from an EMBL/GenBank/DDBJ whole genome shotgun (WGS) entry which is preliminary data.</text>
</comment>
<dbReference type="PROSITE" id="PS50075">
    <property type="entry name" value="CARRIER"/>
    <property type="match status" value="1"/>
</dbReference>
<dbReference type="SUPFAM" id="SSF47336">
    <property type="entry name" value="ACP-like"/>
    <property type="match status" value="1"/>
</dbReference>
<dbReference type="InterPro" id="IPR020806">
    <property type="entry name" value="PKS_PP-bd"/>
</dbReference>
<dbReference type="InParanoid" id="A0A263D637"/>
<accession>A0A263D637</accession>
<name>A0A263D637_9PSEU</name>
<dbReference type="InterPro" id="IPR036736">
    <property type="entry name" value="ACP-like_sf"/>
</dbReference>
<proteinExistence type="predicted"/>
<dbReference type="EMBL" id="NKYE01000006">
    <property type="protein sequence ID" value="OZM72936.1"/>
    <property type="molecule type" value="Genomic_DNA"/>
</dbReference>
<dbReference type="RefSeq" id="WP_094862794.1">
    <property type="nucleotide sequence ID" value="NZ_NKYE01000006.1"/>
</dbReference>
<keyword evidence="2" id="KW-0597">Phosphoprotein</keyword>
<dbReference type="SMART" id="SM00823">
    <property type="entry name" value="PKS_PP"/>
    <property type="match status" value="1"/>
</dbReference>
<evidence type="ECO:0000256" key="1">
    <source>
        <dbReference type="ARBA" id="ARBA00022450"/>
    </source>
</evidence>
<dbReference type="InterPro" id="IPR006162">
    <property type="entry name" value="Ppantetheine_attach_site"/>
</dbReference>
<evidence type="ECO:0000256" key="2">
    <source>
        <dbReference type="ARBA" id="ARBA00022553"/>
    </source>
</evidence>
<evidence type="ECO:0000313" key="5">
    <source>
        <dbReference type="Proteomes" id="UP000242444"/>
    </source>
</evidence>